<organism evidence="5 6">
    <name type="scientific">Pseudoluteimonas lycopersici</name>
    <dbReference type="NCBI Taxonomy" id="1324796"/>
    <lineage>
        <taxon>Bacteria</taxon>
        <taxon>Pseudomonadati</taxon>
        <taxon>Pseudomonadota</taxon>
        <taxon>Gammaproteobacteria</taxon>
        <taxon>Lysobacterales</taxon>
        <taxon>Lysobacteraceae</taxon>
        <taxon>Pseudoluteimonas</taxon>
    </lineage>
</organism>
<evidence type="ECO:0000259" key="4">
    <source>
        <dbReference type="Pfam" id="PF19040"/>
    </source>
</evidence>
<keyword evidence="5" id="KW-0012">Acyltransferase</keyword>
<sequence>MREIPPARHCRTGGHIVRFDWLRPRSARRGHAQERLAFRPDVEGLRAVAIALVVAAHAGVPWLAGGFVGVDVFFVLSGYLISGLLYKEIQSSGRLGLATFYARRLQRLLPALLLTIACTIVAAIFLLAPFEQLAQTDAAAAAATWTSNIYFALSKLDYFGPSAETNLFLHTWSLGVEEQFYLLWPVLMLFLLGAWHWQGKHFDDARLRRGLGATVVLCVLLSASLTYTSPQLGFYMVFSRAWQFALGGLVFLSMARIAEPMPARLARIRSAGGWLGLAAILASALLLDAHTPYPGLWALLPSLGTAAVLAGAEGPRQVARVLALPPLQAIGRVSYAWYLWHWPILLLGLTLVDGDNPWQVAGLVAISLLLAFASSALIESPLRHARYLRARPWMVIVVGLALMACTAIGAFTWNRSAQAWARHGEQARVLQARSDLSEIYAYGCDEWYQTARVRSCFFGPENAPHTAVLFGDSVAGQWFPAVATHFQRPGWKVLVLTKSSCPMIERSFFYARIGRVYVECDRWRHDAIALLHELKPDIVLLGSSSAYEFTSKEWMEGTRDMLDALDGASRHIGIFQPTPLLPFDGPACLARRQWRARWLPTPAPCNAPAGNAKLDMIRQAIARGAAKHPAVKTIDMDDDVCPGGRCDVLRDGTIAYRDKQHITATFAAALAPALGTALREAGLDPADASTSPEPPATSAPAKPDPPESDAKRQLSRYH</sequence>
<feature type="transmembrane region" description="Helical" evidence="2">
    <location>
        <begin position="293"/>
        <end position="312"/>
    </location>
</feature>
<dbReference type="AlphaFoldDB" id="A0A516V7N0"/>
<dbReference type="GO" id="GO:0016747">
    <property type="term" value="F:acyltransferase activity, transferring groups other than amino-acyl groups"/>
    <property type="evidence" value="ECO:0007669"/>
    <property type="project" value="InterPro"/>
</dbReference>
<feature type="transmembrane region" description="Helical" evidence="2">
    <location>
        <begin position="210"/>
        <end position="229"/>
    </location>
</feature>
<dbReference type="Pfam" id="PF19040">
    <property type="entry name" value="SGNH"/>
    <property type="match status" value="1"/>
</dbReference>
<feature type="transmembrane region" description="Helical" evidence="2">
    <location>
        <begin position="333"/>
        <end position="352"/>
    </location>
</feature>
<feature type="transmembrane region" description="Helical" evidence="2">
    <location>
        <begin position="45"/>
        <end position="64"/>
    </location>
</feature>
<feature type="transmembrane region" description="Helical" evidence="2">
    <location>
        <begin position="108"/>
        <end position="128"/>
    </location>
</feature>
<feature type="transmembrane region" description="Helical" evidence="2">
    <location>
        <begin position="241"/>
        <end position="258"/>
    </location>
</feature>
<feature type="transmembrane region" description="Helical" evidence="2">
    <location>
        <begin position="390"/>
        <end position="413"/>
    </location>
</feature>
<reference evidence="5 6" key="1">
    <citation type="submission" date="2019-07" db="EMBL/GenBank/DDBJ databases">
        <title>Lysobacter weifangensis sp. nov., isolated from bensulfuron-methyl contaminated farmland soil.</title>
        <authorList>
            <person name="Zhao H."/>
        </authorList>
    </citation>
    <scope>NUCLEOTIDE SEQUENCE [LARGE SCALE GENOMIC DNA]</scope>
    <source>
        <strain evidence="5 6">CC-Bw-6</strain>
    </source>
</reference>
<feature type="transmembrane region" description="Helical" evidence="2">
    <location>
        <begin position="270"/>
        <end position="287"/>
    </location>
</feature>
<dbReference type="InterPro" id="IPR002656">
    <property type="entry name" value="Acyl_transf_3_dom"/>
</dbReference>
<feature type="transmembrane region" description="Helical" evidence="2">
    <location>
        <begin position="358"/>
        <end position="378"/>
    </location>
</feature>
<dbReference type="OrthoDB" id="9767863at2"/>
<feature type="domain" description="SGNH" evidence="4">
    <location>
        <begin position="452"/>
        <end position="674"/>
    </location>
</feature>
<accession>A0A516V7N0</accession>
<feature type="compositionally biased region" description="Low complexity" evidence="1">
    <location>
        <begin position="681"/>
        <end position="691"/>
    </location>
</feature>
<evidence type="ECO:0000313" key="5">
    <source>
        <dbReference type="EMBL" id="QDQ74523.1"/>
    </source>
</evidence>
<evidence type="ECO:0000256" key="2">
    <source>
        <dbReference type="SAM" id="Phobius"/>
    </source>
</evidence>
<evidence type="ECO:0000259" key="3">
    <source>
        <dbReference type="Pfam" id="PF01757"/>
    </source>
</evidence>
<name>A0A516V7N0_9GAMM</name>
<proteinExistence type="predicted"/>
<feature type="domain" description="Acyltransferase 3" evidence="3">
    <location>
        <begin position="41"/>
        <end position="373"/>
    </location>
</feature>
<feature type="transmembrane region" description="Helical" evidence="2">
    <location>
        <begin position="180"/>
        <end position="198"/>
    </location>
</feature>
<keyword evidence="5" id="KW-0808">Transferase</keyword>
<dbReference type="Pfam" id="PF01757">
    <property type="entry name" value="Acyl_transf_3"/>
    <property type="match status" value="1"/>
</dbReference>
<dbReference type="GO" id="GO:0016020">
    <property type="term" value="C:membrane"/>
    <property type="evidence" value="ECO:0007669"/>
    <property type="project" value="TreeGrafter"/>
</dbReference>
<keyword evidence="2" id="KW-0472">Membrane</keyword>
<dbReference type="InterPro" id="IPR043968">
    <property type="entry name" value="SGNH"/>
</dbReference>
<keyword evidence="2" id="KW-1133">Transmembrane helix</keyword>
<keyword evidence="2" id="KW-0812">Transmembrane</keyword>
<dbReference type="PANTHER" id="PTHR23028">
    <property type="entry name" value="ACETYLTRANSFERASE"/>
    <property type="match status" value="1"/>
</dbReference>
<protein>
    <submittedName>
        <fullName evidence="5">Acyltransferase</fullName>
    </submittedName>
</protein>
<feature type="transmembrane region" description="Helical" evidence="2">
    <location>
        <begin position="70"/>
        <end position="87"/>
    </location>
</feature>
<evidence type="ECO:0000256" key="1">
    <source>
        <dbReference type="SAM" id="MobiDB-lite"/>
    </source>
</evidence>
<keyword evidence="6" id="KW-1185">Reference proteome</keyword>
<dbReference type="GO" id="GO:0009103">
    <property type="term" value="P:lipopolysaccharide biosynthetic process"/>
    <property type="evidence" value="ECO:0007669"/>
    <property type="project" value="TreeGrafter"/>
</dbReference>
<gene>
    <name evidence="5" type="ORF">FNZ56_11845</name>
</gene>
<evidence type="ECO:0000313" key="6">
    <source>
        <dbReference type="Proteomes" id="UP000315891"/>
    </source>
</evidence>
<dbReference type="EMBL" id="CP041742">
    <property type="protein sequence ID" value="QDQ74523.1"/>
    <property type="molecule type" value="Genomic_DNA"/>
</dbReference>
<feature type="region of interest" description="Disordered" evidence="1">
    <location>
        <begin position="681"/>
        <end position="718"/>
    </location>
</feature>
<dbReference type="PANTHER" id="PTHR23028:SF53">
    <property type="entry name" value="ACYL_TRANSF_3 DOMAIN-CONTAINING PROTEIN"/>
    <property type="match status" value="1"/>
</dbReference>
<dbReference type="InterPro" id="IPR050879">
    <property type="entry name" value="Acyltransferase_3"/>
</dbReference>
<dbReference type="Proteomes" id="UP000315891">
    <property type="component" value="Chromosome"/>
</dbReference>